<dbReference type="Proteomes" id="UP000027931">
    <property type="component" value="Unassembled WGS sequence"/>
</dbReference>
<gene>
    <name evidence="2" type="ORF">EL26_20530</name>
</gene>
<dbReference type="EMBL" id="JMIR01000037">
    <property type="protein sequence ID" value="KEO81465.1"/>
    <property type="molecule type" value="Genomic_DNA"/>
</dbReference>
<feature type="transmembrane region" description="Helical" evidence="1">
    <location>
        <begin position="125"/>
        <end position="148"/>
    </location>
</feature>
<dbReference type="OrthoDB" id="442385at2"/>
<keyword evidence="1" id="KW-0812">Transmembrane</keyword>
<dbReference type="RefSeq" id="WP_038093039.1">
    <property type="nucleotide sequence ID" value="NZ_JMIR01000037.1"/>
</dbReference>
<feature type="transmembrane region" description="Helical" evidence="1">
    <location>
        <begin position="294"/>
        <end position="314"/>
    </location>
</feature>
<evidence type="ECO:0000256" key="1">
    <source>
        <dbReference type="SAM" id="Phobius"/>
    </source>
</evidence>
<dbReference type="STRING" id="1157490.EL26_20530"/>
<dbReference type="eggNOG" id="ENOG502Z8DT">
    <property type="taxonomic scope" value="Bacteria"/>
</dbReference>
<evidence type="ECO:0000313" key="2">
    <source>
        <dbReference type="EMBL" id="KEO81465.1"/>
    </source>
</evidence>
<comment type="caution">
    <text evidence="2">The sequence shown here is derived from an EMBL/GenBank/DDBJ whole genome shotgun (WGS) entry which is preliminary data.</text>
</comment>
<keyword evidence="1" id="KW-1133">Transmembrane helix</keyword>
<keyword evidence="3" id="KW-1185">Reference proteome</keyword>
<keyword evidence="1" id="KW-0472">Membrane</keyword>
<feature type="transmembrane region" description="Helical" evidence="1">
    <location>
        <begin position="169"/>
        <end position="188"/>
    </location>
</feature>
<feature type="transmembrane region" description="Helical" evidence="1">
    <location>
        <begin position="393"/>
        <end position="415"/>
    </location>
</feature>
<protein>
    <submittedName>
        <fullName evidence="2">Uncharacterized protein</fullName>
    </submittedName>
</protein>
<feature type="transmembrane region" description="Helical" evidence="1">
    <location>
        <begin position="435"/>
        <end position="458"/>
    </location>
</feature>
<sequence length="527" mass="60529">MPSSRQERVQDLLIEIQKRNISPQDRYEIAALIESLGLNDRRVSELYGVESVFELAEELWEMIQQNIVYAGFSKPEERTKLQITKEIITSFLRGLIFALPMAISVESMLVLKFSLWSYEFLSVDLATVIAIGTILSFLVVGGFTQAIARRGFFYLFQGYYNMGRRITFYFIRMGYIVTFAVGVLAYLFNLLFNIFPSGMFLLLVLYFTFLTSIWLSVTVMYILRRELTFSGLIALGILTVWFLFRVVHLDILFAQLISILLVALVGMTLAIVFFKQQEKKEDKGIAPKLPRLSIIVYSIMPYFAYGFLYFLFLYSDRIMAWSANDQFMPYFIWFRGEYELGLDFALVVLMLPLGVAEVVVNRMMLDLEASQKGFWGFETGKLKRHFLSIYHRWLGVMSITSVLSGILVILGMYVLNDVYFAKSGKYLISTPRTYFVFYTAVVAYLILAAGLMNAVILFAISQPKMVNKAMLPAAFLNIGLSFLLSRWGDYSWAVFGLLLGCILFTLLSYAQVRRLLHNLDYYVYAAS</sequence>
<feature type="transmembrane region" description="Helical" evidence="1">
    <location>
        <begin position="194"/>
        <end position="215"/>
    </location>
</feature>
<feature type="transmembrane region" description="Helical" evidence="1">
    <location>
        <begin position="340"/>
        <end position="360"/>
    </location>
</feature>
<dbReference type="AlphaFoldDB" id="A0A074LLN0"/>
<feature type="transmembrane region" description="Helical" evidence="1">
    <location>
        <begin position="490"/>
        <end position="510"/>
    </location>
</feature>
<evidence type="ECO:0000313" key="3">
    <source>
        <dbReference type="Proteomes" id="UP000027931"/>
    </source>
</evidence>
<feature type="transmembrane region" description="Helical" evidence="1">
    <location>
        <begin position="87"/>
        <end position="105"/>
    </location>
</feature>
<name>A0A074LLN0_9BACL</name>
<feature type="transmembrane region" description="Helical" evidence="1">
    <location>
        <begin position="253"/>
        <end position="274"/>
    </location>
</feature>
<organism evidence="2 3">
    <name type="scientific">Tumebacillus flagellatus</name>
    <dbReference type="NCBI Taxonomy" id="1157490"/>
    <lineage>
        <taxon>Bacteria</taxon>
        <taxon>Bacillati</taxon>
        <taxon>Bacillota</taxon>
        <taxon>Bacilli</taxon>
        <taxon>Bacillales</taxon>
        <taxon>Alicyclobacillaceae</taxon>
        <taxon>Tumebacillus</taxon>
    </lineage>
</organism>
<proteinExistence type="predicted"/>
<feature type="transmembrane region" description="Helical" evidence="1">
    <location>
        <begin position="465"/>
        <end position="484"/>
    </location>
</feature>
<feature type="transmembrane region" description="Helical" evidence="1">
    <location>
        <begin position="227"/>
        <end position="247"/>
    </location>
</feature>
<accession>A0A074LLN0</accession>
<reference evidence="2 3" key="1">
    <citation type="journal article" date="2013" name="Int. J. Syst. Evol. Microbiol.">
        <title>Tumebacillus flagellatus sp. nov., an alpha-amylase/pullulanase-producing bacterium isolated from cassava wastewater.</title>
        <authorList>
            <person name="Wang Q."/>
            <person name="Xie N."/>
            <person name="Qin Y."/>
            <person name="Shen N."/>
            <person name="Zhu J."/>
            <person name="Mi H."/>
            <person name="Huang R."/>
        </authorList>
    </citation>
    <scope>NUCLEOTIDE SEQUENCE [LARGE SCALE GENOMIC DNA]</scope>
    <source>
        <strain evidence="2 3">GST4</strain>
    </source>
</reference>